<dbReference type="EMBL" id="CP040077">
    <property type="protein sequence ID" value="QCP47889.1"/>
    <property type="molecule type" value="Genomic_DNA"/>
</dbReference>
<accession>A0A4P8IPQ8</accession>
<proteinExistence type="predicted"/>
<evidence type="ECO:0000313" key="2">
    <source>
        <dbReference type="Proteomes" id="UP000298656"/>
    </source>
</evidence>
<dbReference type="OrthoDB" id="9156269at2"/>
<dbReference type="Proteomes" id="UP000298656">
    <property type="component" value="Chromosome 1"/>
</dbReference>
<evidence type="ECO:0000313" key="1">
    <source>
        <dbReference type="EMBL" id="QCP47889.1"/>
    </source>
</evidence>
<reference evidence="1 2" key="1">
    <citation type="submission" date="2019-05" db="EMBL/GenBank/DDBJ databases">
        <title>Burkholderia sp. DHOD12, isolated from subtropical forest soil.</title>
        <authorList>
            <person name="Gao Z.-H."/>
            <person name="Qiu L.-H."/>
        </authorList>
    </citation>
    <scope>NUCLEOTIDE SEQUENCE [LARGE SCALE GENOMIC DNA]</scope>
    <source>
        <strain evidence="1 2">DHOD12</strain>
    </source>
</reference>
<dbReference type="AlphaFoldDB" id="A0A4P8IPQ8"/>
<organism evidence="1 2">
    <name type="scientific">Trinickia violacea</name>
    <dbReference type="NCBI Taxonomy" id="2571746"/>
    <lineage>
        <taxon>Bacteria</taxon>
        <taxon>Pseudomonadati</taxon>
        <taxon>Pseudomonadota</taxon>
        <taxon>Betaproteobacteria</taxon>
        <taxon>Burkholderiales</taxon>
        <taxon>Burkholderiaceae</taxon>
        <taxon>Trinickia</taxon>
    </lineage>
</organism>
<protein>
    <submittedName>
        <fullName evidence="1">Uncharacterized protein</fullName>
    </submittedName>
</protein>
<keyword evidence="2" id="KW-1185">Reference proteome</keyword>
<sequence>MAIGSAVQRGSFVYIYDEKGRQLRSLSAGNGPQYGLKGYTSGTVNIRRGSFTFTYDERGRQKSSTSAK</sequence>
<gene>
    <name evidence="1" type="ORF">FAZ95_01030</name>
</gene>
<dbReference type="KEGG" id="tvl:FAZ95_01030"/>
<name>A0A4P8IPQ8_9BURK</name>